<dbReference type="EMBL" id="BGZK01000032">
    <property type="protein sequence ID" value="GBP08703.1"/>
    <property type="molecule type" value="Genomic_DNA"/>
</dbReference>
<feature type="compositionally biased region" description="Low complexity" evidence="1">
    <location>
        <begin position="338"/>
        <end position="348"/>
    </location>
</feature>
<evidence type="ECO:0000256" key="1">
    <source>
        <dbReference type="SAM" id="MobiDB-lite"/>
    </source>
</evidence>
<comment type="caution">
    <text evidence="3">The sequence shown here is derived from an EMBL/GenBank/DDBJ whole genome shotgun (WGS) entry which is preliminary data.</text>
</comment>
<evidence type="ECO:0000259" key="2">
    <source>
        <dbReference type="PROSITE" id="PS50878"/>
    </source>
</evidence>
<reference evidence="3 4" key="1">
    <citation type="journal article" date="2019" name="Commun. Biol.">
        <title>The bagworm genome reveals a unique fibroin gene that provides high tensile strength.</title>
        <authorList>
            <person name="Kono N."/>
            <person name="Nakamura H."/>
            <person name="Ohtoshi R."/>
            <person name="Tomita M."/>
            <person name="Numata K."/>
            <person name="Arakawa K."/>
        </authorList>
    </citation>
    <scope>NUCLEOTIDE SEQUENCE [LARGE SCALE GENOMIC DNA]</scope>
</reference>
<keyword evidence="3" id="KW-0808">Transferase</keyword>
<proteinExistence type="predicted"/>
<organism evidence="3 4">
    <name type="scientific">Eumeta variegata</name>
    <name type="common">Bagworm moth</name>
    <name type="synonym">Eumeta japonica</name>
    <dbReference type="NCBI Taxonomy" id="151549"/>
    <lineage>
        <taxon>Eukaryota</taxon>
        <taxon>Metazoa</taxon>
        <taxon>Ecdysozoa</taxon>
        <taxon>Arthropoda</taxon>
        <taxon>Hexapoda</taxon>
        <taxon>Insecta</taxon>
        <taxon>Pterygota</taxon>
        <taxon>Neoptera</taxon>
        <taxon>Endopterygota</taxon>
        <taxon>Lepidoptera</taxon>
        <taxon>Glossata</taxon>
        <taxon>Ditrysia</taxon>
        <taxon>Tineoidea</taxon>
        <taxon>Psychidae</taxon>
        <taxon>Oiketicinae</taxon>
        <taxon>Eumeta</taxon>
    </lineage>
</organism>
<keyword evidence="3" id="KW-0695">RNA-directed DNA polymerase</keyword>
<feature type="compositionally biased region" description="Basic and acidic residues" evidence="1">
    <location>
        <begin position="37"/>
        <end position="48"/>
    </location>
</feature>
<dbReference type="PANTHER" id="PTHR19446">
    <property type="entry name" value="REVERSE TRANSCRIPTASES"/>
    <property type="match status" value="1"/>
</dbReference>
<dbReference type="OrthoDB" id="7480986at2759"/>
<evidence type="ECO:0000313" key="4">
    <source>
        <dbReference type="Proteomes" id="UP000299102"/>
    </source>
</evidence>
<accession>A0A4C1T2H7</accession>
<sequence length="977" mass="112077">MNENLKTKTNPTMSQQTLHKSMFTKARKSTQQLTRTEFPKQKEREWKPSLHRLKKSNTSTYAIPTHNQFDILDDEEATTDNKETEKPPKPEPIFVTGVLDINALKNKLKEITTTDDYTMTTLKSGHTVKIMPANIEIHKSVREKFISDNISHYTYMLKSERPYRVVLRGLHSSEDTTEIKEILKENGHEVRQIVNVRHRTSKEPLPLFYVDLEPKSNNRDIFNLKYLNHMKVTFEPPYKKKEIIQCKRCQRFGHSKNQCHRPFRCVKCGEDHPTSTCKKTKDSVATCANCQQKHPASYRGCVKYKQYKEHILKIQPKATRTNLIKRQTRKPDVDISQTNNNTLNKNTPTYAEGYTTYNTNHPSGNAHGGTAVLIKCNIKHHSLESFATDKIQATLIKVSGKSSDITIAAVYCPPKHQILREDYRHFFSQLGHRYIIGGDWNAKHLFWGSRLVTTRGRQLYQAVKELNLECLSTDLTSDHSAVILNVNDKIILNEAPPRLYNKKTNWEEYRDIITEETQLTVSLKTVEEVEQAIEDINKLIHSAANRSTPQGKAGRAKEHVYPTFIRDSVTERRRLRREWQNNHYARDKTAFNKASQQLKALTKEWTNEVLQDHLAKLTPTSDTNYSLYKATKNMKRPKQQATPIKTQMGTWARSDGEKAATFADHLQKGFEPPPSNDHSVDNEIDEYLSSPNQLCLPLKHVTLYELSREIRKLKEGKCPGYDLVDATLLKQLPKKGLLLILAIFNACLRLSFYPSQWKIAQVVMIQKPGKPAHDVTSYRPISLLPVVGKLLEKIVLNRMREHLTEIIPTHQFGFREGHGTIEQVHRLVDVIGRALENKLYCCAAFLDISQAFDKVWHSGLLYKIKKMLPHSFFPLLKSYLENRCYEVKINSDTSDMHVIRSGVPQGSVLGPVLYLIYTADLPAHASTTTATYADDTAILSTHENQDSASDSLQQHLNLIENGLDSGELRPTLINRFK</sequence>
<dbReference type="Pfam" id="PF07530">
    <property type="entry name" value="PRE_C2HC"/>
    <property type="match status" value="1"/>
</dbReference>
<evidence type="ECO:0000313" key="3">
    <source>
        <dbReference type="EMBL" id="GBP08703.1"/>
    </source>
</evidence>
<dbReference type="SUPFAM" id="SSF56219">
    <property type="entry name" value="DNase I-like"/>
    <property type="match status" value="1"/>
</dbReference>
<dbReference type="InterPro" id="IPR006579">
    <property type="entry name" value="Pre_C2HC_dom"/>
</dbReference>
<dbReference type="PROSITE" id="PS50878">
    <property type="entry name" value="RT_POL"/>
    <property type="match status" value="1"/>
</dbReference>
<dbReference type="Pfam" id="PF14529">
    <property type="entry name" value="Exo_endo_phos_2"/>
    <property type="match status" value="1"/>
</dbReference>
<dbReference type="AlphaFoldDB" id="A0A4C1T2H7"/>
<dbReference type="GO" id="GO:0003964">
    <property type="term" value="F:RNA-directed DNA polymerase activity"/>
    <property type="evidence" value="ECO:0007669"/>
    <property type="project" value="UniProtKB-KW"/>
</dbReference>
<dbReference type="Pfam" id="PF00078">
    <property type="entry name" value="RVT_1"/>
    <property type="match status" value="1"/>
</dbReference>
<dbReference type="SUPFAM" id="SSF56672">
    <property type="entry name" value="DNA/RNA polymerases"/>
    <property type="match status" value="1"/>
</dbReference>
<dbReference type="SMART" id="SM00596">
    <property type="entry name" value="PRE_C2HC"/>
    <property type="match status" value="1"/>
</dbReference>
<dbReference type="InterPro" id="IPR000477">
    <property type="entry name" value="RT_dom"/>
</dbReference>
<dbReference type="InterPro" id="IPR036691">
    <property type="entry name" value="Endo/exonu/phosph_ase_sf"/>
</dbReference>
<dbReference type="InterPro" id="IPR043502">
    <property type="entry name" value="DNA/RNA_pol_sf"/>
</dbReference>
<feature type="region of interest" description="Disordered" evidence="1">
    <location>
        <begin position="326"/>
        <end position="348"/>
    </location>
</feature>
<feature type="region of interest" description="Disordered" evidence="1">
    <location>
        <begin position="23"/>
        <end position="51"/>
    </location>
</feature>
<protein>
    <submittedName>
        <fullName evidence="3">RNA-directed DNA polymerase from mobile element jockey</fullName>
    </submittedName>
</protein>
<dbReference type="CDD" id="cd01650">
    <property type="entry name" value="RT_nLTR_like"/>
    <property type="match status" value="1"/>
</dbReference>
<keyword evidence="4" id="KW-1185">Reference proteome</keyword>
<name>A0A4C1T2H7_EUMVA</name>
<gene>
    <name evidence="3" type="ORF">EVAR_7293_1</name>
</gene>
<keyword evidence="3" id="KW-0548">Nucleotidyltransferase</keyword>
<dbReference type="InterPro" id="IPR005135">
    <property type="entry name" value="Endo/exonuclease/phosphatase"/>
</dbReference>
<dbReference type="Proteomes" id="UP000299102">
    <property type="component" value="Unassembled WGS sequence"/>
</dbReference>
<dbReference type="Gene3D" id="3.60.10.10">
    <property type="entry name" value="Endonuclease/exonuclease/phosphatase"/>
    <property type="match status" value="1"/>
</dbReference>
<feature type="domain" description="Reverse transcriptase" evidence="2">
    <location>
        <begin position="746"/>
        <end position="977"/>
    </location>
</feature>